<dbReference type="GO" id="GO:0003677">
    <property type="term" value="F:DNA binding"/>
    <property type="evidence" value="ECO:0007669"/>
    <property type="project" value="UniProtKB-KW"/>
</dbReference>
<dbReference type="GO" id="GO:0009307">
    <property type="term" value="P:DNA restriction-modification system"/>
    <property type="evidence" value="ECO:0007669"/>
    <property type="project" value="UniProtKB-KW"/>
</dbReference>
<evidence type="ECO:0000313" key="6">
    <source>
        <dbReference type="Proteomes" id="UP000242733"/>
    </source>
</evidence>
<proteinExistence type="inferred from homology"/>
<evidence type="ECO:0000313" key="5">
    <source>
        <dbReference type="EMBL" id="PIE20721.1"/>
    </source>
</evidence>
<dbReference type="PANTHER" id="PTHR30408">
    <property type="entry name" value="TYPE-1 RESTRICTION ENZYME ECOKI SPECIFICITY PROTEIN"/>
    <property type="match status" value="1"/>
</dbReference>
<dbReference type="InterPro" id="IPR000055">
    <property type="entry name" value="Restrct_endonuc_typeI_TRD"/>
</dbReference>
<comment type="caution">
    <text evidence="5">The sequence shown here is derived from an EMBL/GenBank/DDBJ whole genome shotgun (WGS) entry which is preliminary data.</text>
</comment>
<accession>A0A2G6JBD1</accession>
<dbReference type="Proteomes" id="UP000242733">
    <property type="component" value="Unassembled WGS sequence"/>
</dbReference>
<organism evidence="5 6">
    <name type="scientific">Neptuniibacter caesariensis</name>
    <dbReference type="NCBI Taxonomy" id="207954"/>
    <lineage>
        <taxon>Bacteria</taxon>
        <taxon>Pseudomonadati</taxon>
        <taxon>Pseudomonadota</taxon>
        <taxon>Gammaproteobacteria</taxon>
        <taxon>Oceanospirillales</taxon>
        <taxon>Oceanospirillaceae</taxon>
        <taxon>Neptuniibacter</taxon>
    </lineage>
</organism>
<dbReference type="AlphaFoldDB" id="A0A2G6JBD1"/>
<keyword evidence="5" id="KW-0255">Endonuclease</keyword>
<keyword evidence="3" id="KW-0238">DNA-binding</keyword>
<feature type="domain" description="Type I restriction modification DNA specificity" evidence="4">
    <location>
        <begin position="241"/>
        <end position="417"/>
    </location>
</feature>
<dbReference type="GO" id="GO:0004519">
    <property type="term" value="F:endonuclease activity"/>
    <property type="evidence" value="ECO:0007669"/>
    <property type="project" value="UniProtKB-KW"/>
</dbReference>
<dbReference type="InterPro" id="IPR044946">
    <property type="entry name" value="Restrct_endonuc_typeI_TRD_sf"/>
</dbReference>
<protein>
    <submittedName>
        <fullName evidence="5">Type I restriction endonuclease subunit S</fullName>
    </submittedName>
</protein>
<sequence>MKLAVYPKYKPSEKDWLYQIPEHWKEKRVKFSLSYIGSGKTPKGGANVYVNEGISLFRSQNVHDSGMRLDDVVHITDEADALQAGSRVKEHDVLLNITGASIGRTSVVTAKVLPANVNQHVCILRTEQEKILSSYLHRLLCSKIAKDQVLENENGTSREGLNFVQVANLFFPLPPIHEQTQITKFLDYKTAQIDRLIEKKKALIEKLGEQRIALITQAVTKGLNPDAPMKDSGVAWLGEVPKHWEVLSIKRLTPVKRGASPRPIQDPKYFDDDGEYSWVRIADVTANDHYLVNTYQTLSELGRSLSVPLEPGRLFLSIAGSVGKPMITKIKCCIHDGFVYFPYYDHSQEFLYYIFYCGQPYLGLGKLGTQLNLNTDTVGDIKIGLPPIQEQEKIVEYLHVKTKKIDRMCYAINSAIEKLNEYRTALITAAVTGKIDVRHWKPAHE</sequence>
<dbReference type="Gene3D" id="3.90.220.20">
    <property type="entry name" value="DNA methylase specificity domains"/>
    <property type="match status" value="2"/>
</dbReference>
<comment type="similarity">
    <text evidence="1">Belongs to the type-I restriction system S methylase family.</text>
</comment>
<dbReference type="PANTHER" id="PTHR30408:SF12">
    <property type="entry name" value="TYPE I RESTRICTION ENZYME MJAVIII SPECIFICITY SUBUNIT"/>
    <property type="match status" value="1"/>
</dbReference>
<keyword evidence="2" id="KW-0680">Restriction system</keyword>
<evidence type="ECO:0000256" key="3">
    <source>
        <dbReference type="ARBA" id="ARBA00023125"/>
    </source>
</evidence>
<evidence type="ECO:0000259" key="4">
    <source>
        <dbReference type="Pfam" id="PF01420"/>
    </source>
</evidence>
<dbReference type="SUPFAM" id="SSF116734">
    <property type="entry name" value="DNA methylase specificity domain"/>
    <property type="match status" value="2"/>
</dbReference>
<dbReference type="Pfam" id="PF01420">
    <property type="entry name" value="Methylase_S"/>
    <property type="match status" value="2"/>
</dbReference>
<dbReference type="EMBL" id="PDSG01000004">
    <property type="protein sequence ID" value="PIE20721.1"/>
    <property type="molecule type" value="Genomic_DNA"/>
</dbReference>
<dbReference type="Gene3D" id="1.10.287.1120">
    <property type="entry name" value="Bipartite methylase S protein"/>
    <property type="match status" value="1"/>
</dbReference>
<keyword evidence="5" id="KW-0540">Nuclease</keyword>
<name>A0A2G6JBD1_NEPCE</name>
<feature type="domain" description="Type I restriction modification DNA specificity" evidence="4">
    <location>
        <begin position="22"/>
        <end position="205"/>
    </location>
</feature>
<evidence type="ECO:0000256" key="1">
    <source>
        <dbReference type="ARBA" id="ARBA00010923"/>
    </source>
</evidence>
<dbReference type="CDD" id="cd17283">
    <property type="entry name" value="RMtype1_S_Hpy180ORF7835P_TRD2-CR2_like"/>
    <property type="match status" value="1"/>
</dbReference>
<keyword evidence="5" id="KW-0378">Hydrolase</keyword>
<gene>
    <name evidence="5" type="ORF">CSA61_00725</name>
</gene>
<reference evidence="5 6" key="1">
    <citation type="submission" date="2017-10" db="EMBL/GenBank/DDBJ databases">
        <title>Novel microbial diversity and functional potential in the marine mammal oral microbiome.</title>
        <authorList>
            <person name="Dudek N.K."/>
            <person name="Sun C.L."/>
            <person name="Burstein D."/>
            <person name="Kantor R.S."/>
            <person name="Aliaga Goltsman D.S."/>
            <person name="Bik E.M."/>
            <person name="Thomas B.C."/>
            <person name="Banfield J.F."/>
            <person name="Relman D.A."/>
        </authorList>
    </citation>
    <scope>NUCLEOTIDE SEQUENCE [LARGE SCALE GENOMIC DNA]</scope>
    <source>
        <strain evidence="5">DOLJORAL78_49_30</strain>
    </source>
</reference>
<dbReference type="InterPro" id="IPR052021">
    <property type="entry name" value="Type-I_RS_S_subunit"/>
</dbReference>
<evidence type="ECO:0000256" key="2">
    <source>
        <dbReference type="ARBA" id="ARBA00022747"/>
    </source>
</evidence>